<dbReference type="InterPro" id="IPR003356">
    <property type="entry name" value="DNA_methylase_A-5"/>
</dbReference>
<evidence type="ECO:0000256" key="3">
    <source>
        <dbReference type="ARBA" id="ARBA00023125"/>
    </source>
</evidence>
<dbReference type="PANTHER" id="PTHR42998:SF1">
    <property type="entry name" value="TYPE I RESTRICTION ENZYME HINDI METHYLASE SUBUNIT"/>
    <property type="match status" value="1"/>
</dbReference>
<dbReference type="RefSeq" id="WP_091113596.1">
    <property type="nucleotide sequence ID" value="NZ_FMHY01000002.1"/>
</dbReference>
<dbReference type="CDD" id="cd16961">
    <property type="entry name" value="RMtype1_S_TRD-CR_like"/>
    <property type="match status" value="1"/>
</dbReference>
<evidence type="ECO:0000256" key="2">
    <source>
        <dbReference type="ARBA" id="ARBA00022747"/>
    </source>
</evidence>
<dbReference type="SUPFAM" id="SSF53335">
    <property type="entry name" value="S-adenosyl-L-methionine-dependent methyltransferases"/>
    <property type="match status" value="1"/>
</dbReference>
<dbReference type="Gene3D" id="3.40.50.150">
    <property type="entry name" value="Vaccinia Virus protein VP39"/>
    <property type="match status" value="1"/>
</dbReference>
<comment type="similarity">
    <text evidence="1">Belongs to the type-I restriction system S methylase family.</text>
</comment>
<dbReference type="SMR" id="A0A1C6TSA6"/>
<proteinExistence type="inferred from homology"/>
<evidence type="ECO:0000259" key="4">
    <source>
        <dbReference type="Pfam" id="PF01420"/>
    </source>
</evidence>
<reference evidence="7" key="1">
    <citation type="submission" date="2016-06" db="EMBL/GenBank/DDBJ databases">
        <authorList>
            <person name="Varghese N."/>
            <person name="Submissions Spin"/>
        </authorList>
    </citation>
    <scope>NUCLEOTIDE SEQUENCE [LARGE SCALE GENOMIC DNA]</scope>
    <source>
        <strain evidence="7">DSM 44814</strain>
    </source>
</reference>
<dbReference type="Pfam" id="PF02384">
    <property type="entry name" value="N6_Mtase"/>
    <property type="match status" value="1"/>
</dbReference>
<keyword evidence="2" id="KW-0680">Restriction system</keyword>
<dbReference type="PROSITE" id="PS00092">
    <property type="entry name" value="N6_MTASE"/>
    <property type="match status" value="1"/>
</dbReference>
<dbReference type="InterPro" id="IPR044946">
    <property type="entry name" value="Restrct_endonuc_typeI_TRD_sf"/>
</dbReference>
<name>A0A1C6TSA6_9ACTN</name>
<organism evidence="6 7">
    <name type="scientific">Micromonospora eburnea</name>
    <dbReference type="NCBI Taxonomy" id="227316"/>
    <lineage>
        <taxon>Bacteria</taxon>
        <taxon>Bacillati</taxon>
        <taxon>Actinomycetota</taxon>
        <taxon>Actinomycetes</taxon>
        <taxon>Micromonosporales</taxon>
        <taxon>Micromonosporaceae</taxon>
        <taxon>Micromonospora</taxon>
    </lineage>
</organism>
<dbReference type="Gene3D" id="3.90.220.20">
    <property type="entry name" value="DNA methylase specificity domains"/>
    <property type="match status" value="1"/>
</dbReference>
<dbReference type="GO" id="GO:0032259">
    <property type="term" value="P:methylation"/>
    <property type="evidence" value="ECO:0007669"/>
    <property type="project" value="InterPro"/>
</dbReference>
<dbReference type="PANTHER" id="PTHR42998">
    <property type="entry name" value="TYPE I RESTRICTION ENZYME HINDVIIP M PROTEIN-RELATED"/>
    <property type="match status" value="1"/>
</dbReference>
<dbReference type="InterPro" id="IPR000055">
    <property type="entry name" value="Restrct_endonuc_typeI_TRD"/>
</dbReference>
<evidence type="ECO:0000256" key="1">
    <source>
        <dbReference type="ARBA" id="ARBA00010923"/>
    </source>
</evidence>
<dbReference type="GO" id="GO:0003677">
    <property type="term" value="F:DNA binding"/>
    <property type="evidence" value="ECO:0007669"/>
    <property type="project" value="UniProtKB-KW"/>
</dbReference>
<protein>
    <submittedName>
        <fullName evidence="6">Type I restriction modification DNA specificity domain-containing protein</fullName>
    </submittedName>
</protein>
<keyword evidence="3" id="KW-0238">DNA-binding</keyword>
<dbReference type="InterPro" id="IPR002052">
    <property type="entry name" value="DNA_methylase_N6_adenine_CS"/>
</dbReference>
<dbReference type="Pfam" id="PF01420">
    <property type="entry name" value="Methylase_S"/>
    <property type="match status" value="1"/>
</dbReference>
<accession>A0A1C6TSA6</accession>
<evidence type="ECO:0000313" key="6">
    <source>
        <dbReference type="EMBL" id="SCL44695.1"/>
    </source>
</evidence>
<feature type="domain" description="Type I restriction modification DNA specificity" evidence="4">
    <location>
        <begin position="481"/>
        <end position="638"/>
    </location>
</feature>
<evidence type="ECO:0000313" key="7">
    <source>
        <dbReference type="Proteomes" id="UP000199696"/>
    </source>
</evidence>
<gene>
    <name evidence="6" type="ORF">GA0070604_0545</name>
</gene>
<dbReference type="OrthoDB" id="9784823at2"/>
<evidence type="ECO:0000259" key="5">
    <source>
        <dbReference type="Pfam" id="PF02384"/>
    </source>
</evidence>
<feature type="domain" description="DNA methylase adenine-specific" evidence="5">
    <location>
        <begin position="164"/>
        <end position="457"/>
    </location>
</feature>
<dbReference type="AlphaFoldDB" id="A0A1C6TSA6"/>
<dbReference type="GO" id="GO:0008170">
    <property type="term" value="F:N-methyltransferase activity"/>
    <property type="evidence" value="ECO:0007669"/>
    <property type="project" value="InterPro"/>
</dbReference>
<dbReference type="InterPro" id="IPR029063">
    <property type="entry name" value="SAM-dependent_MTases_sf"/>
</dbReference>
<dbReference type="STRING" id="227316.GA0070604_0545"/>
<dbReference type="SUPFAM" id="SSF116734">
    <property type="entry name" value="DNA methylase specificity domain"/>
    <property type="match status" value="1"/>
</dbReference>
<keyword evidence="7" id="KW-1185">Reference proteome</keyword>
<dbReference type="GO" id="GO:0009307">
    <property type="term" value="P:DNA restriction-modification system"/>
    <property type="evidence" value="ECO:0007669"/>
    <property type="project" value="UniProtKB-KW"/>
</dbReference>
<dbReference type="PRINTS" id="PR00507">
    <property type="entry name" value="N12N6MTFRASE"/>
</dbReference>
<dbReference type="InterPro" id="IPR052916">
    <property type="entry name" value="Type-I_RE_MTase_Subunit"/>
</dbReference>
<dbReference type="EMBL" id="FMHY01000002">
    <property type="protein sequence ID" value="SCL44695.1"/>
    <property type="molecule type" value="Genomic_DNA"/>
</dbReference>
<dbReference type="Proteomes" id="UP000199696">
    <property type="component" value="Unassembled WGS sequence"/>
</dbReference>
<sequence length="647" mass="71042">MTPVPPDTVTRSQIAAAVCVTEQAVSNWIRRYADFPRPSSTGRTHTYPTALVAEWFDRQHGTTYGDRFRKAIHGHDTRHRTNPAIPIDAQWLAPLEDLMLRSSDAWLFERLVLTLVHAKHARATTAAAYFTARIRTTFQDPWWRNAVTEIDAVLSERRQPPHLIFDHLLDRFAKARHKTLDQYLVPTEIAQLMVRLVDPRPGSRVHDPCCGTAGLLVAAAEHMARASTELAVVSGRAATKRTRHIATMNLAVHGYRAAITDDTAAGLSTVVAEPEQFDTILLNPPFSREQWQPADDAQSWPYGKPNPHNTGLAWLQAAALSLAPGGRAAVIMPASATEASSTRDQNVRAAMVEAGVVRCVIQLREHMFREAKTAVSIWMLGHPDDAQSDVLLIDASAATRRTEKTHWALTGDGIETIVGVYRNWQNGEVLTPARAGVDAVSVSIAELRDNDYVLQVDAGRPRARPLPRTDGTMDTLLGLVPDDWQNRHLGDFCEVQPGVSGETLPPSKKAAGGVPVVTAVNVRNDEIATAPKFTVSNATAAGLDRYRIHAGDVLLVRVGKTSRTAVADDQHSGWLVGNTCIRVRAKEGIRAEYLAWYLTHPGVREWIVSRTLPGVKPSINAKIIKSMPLVVPPTEQQRNLAGTVPKL</sequence>